<feature type="transmembrane region" description="Helical" evidence="8">
    <location>
        <begin position="96"/>
        <end position="116"/>
    </location>
</feature>
<dbReference type="PANTHER" id="PTHR30269:SF37">
    <property type="entry name" value="MEMBRANE TRANSPORTER PROTEIN"/>
    <property type="match status" value="1"/>
</dbReference>
<name>A0ABT5TXJ3_9MICO</name>
<evidence type="ECO:0000256" key="6">
    <source>
        <dbReference type="ARBA" id="ARBA00022989"/>
    </source>
</evidence>
<protein>
    <recommendedName>
        <fullName evidence="8">Probable membrane transporter protein</fullName>
    </recommendedName>
</protein>
<evidence type="ECO:0000313" key="9">
    <source>
        <dbReference type="EMBL" id="MDD9206777.1"/>
    </source>
</evidence>
<evidence type="ECO:0000256" key="7">
    <source>
        <dbReference type="ARBA" id="ARBA00023136"/>
    </source>
</evidence>
<keyword evidence="10" id="KW-1185">Reference proteome</keyword>
<evidence type="ECO:0000256" key="3">
    <source>
        <dbReference type="ARBA" id="ARBA00022448"/>
    </source>
</evidence>
<dbReference type="EMBL" id="JARACI010000973">
    <property type="protein sequence ID" value="MDD9206777.1"/>
    <property type="molecule type" value="Genomic_DNA"/>
</dbReference>
<comment type="similarity">
    <text evidence="2 8">Belongs to the 4-toluene sulfonate uptake permease (TSUP) (TC 2.A.102) family.</text>
</comment>
<dbReference type="PANTHER" id="PTHR30269">
    <property type="entry name" value="TRANSMEMBRANE PROTEIN YFCA"/>
    <property type="match status" value="1"/>
</dbReference>
<feature type="transmembrane region" description="Helical" evidence="8">
    <location>
        <begin position="228"/>
        <end position="246"/>
    </location>
</feature>
<keyword evidence="6 8" id="KW-1133">Transmembrane helix</keyword>
<evidence type="ECO:0000256" key="4">
    <source>
        <dbReference type="ARBA" id="ARBA00022475"/>
    </source>
</evidence>
<evidence type="ECO:0000313" key="10">
    <source>
        <dbReference type="Proteomes" id="UP001165561"/>
    </source>
</evidence>
<keyword evidence="4 8" id="KW-1003">Cell membrane</keyword>
<organism evidence="9 10">
    <name type="scientific">Georgenia halotolerans</name>
    <dbReference type="NCBI Taxonomy" id="3028317"/>
    <lineage>
        <taxon>Bacteria</taxon>
        <taxon>Bacillati</taxon>
        <taxon>Actinomycetota</taxon>
        <taxon>Actinomycetes</taxon>
        <taxon>Micrococcales</taxon>
        <taxon>Bogoriellaceae</taxon>
        <taxon>Georgenia</taxon>
    </lineage>
</organism>
<feature type="transmembrane region" description="Helical" evidence="8">
    <location>
        <begin position="196"/>
        <end position="216"/>
    </location>
</feature>
<sequence length="249" mass="24956">MDVGLVVLALAAVLVGATLQRISGMGMALMVAPTLVLLLGPVTGVLLTNATAVVSAALVLVAVRRDVDWRRYALMMPAAVLGAVPGALVVRAAPAAWLEIVVGGLILLGLLGTAALHSVPQVRGAAPTLAAGVAGGFLSTTAGVAGPALVIYATVTRWEQRAFRATLQPTFMTMAAISLLAKGALGATGPAGLPPWWLAAGIAAMLVLGITVGGRLSRRIDSLVARRTAVAIAVLGAVATLVRGLVGAM</sequence>
<feature type="transmembrane region" description="Helical" evidence="8">
    <location>
        <begin position="128"/>
        <end position="153"/>
    </location>
</feature>
<proteinExistence type="inferred from homology"/>
<dbReference type="Pfam" id="PF01925">
    <property type="entry name" value="TauE"/>
    <property type="match status" value="1"/>
</dbReference>
<keyword evidence="5 8" id="KW-0812">Transmembrane</keyword>
<dbReference type="Proteomes" id="UP001165561">
    <property type="component" value="Unassembled WGS sequence"/>
</dbReference>
<feature type="transmembrane region" description="Helical" evidence="8">
    <location>
        <begin position="72"/>
        <end position="90"/>
    </location>
</feature>
<dbReference type="InterPro" id="IPR052017">
    <property type="entry name" value="TSUP"/>
</dbReference>
<evidence type="ECO:0000256" key="5">
    <source>
        <dbReference type="ARBA" id="ARBA00022692"/>
    </source>
</evidence>
<gene>
    <name evidence="9" type="ORF">PU560_09900</name>
</gene>
<comment type="subcellular location">
    <subcellularLocation>
        <location evidence="1 8">Cell membrane</location>
        <topology evidence="1 8">Multi-pass membrane protein</topology>
    </subcellularLocation>
</comment>
<evidence type="ECO:0000256" key="8">
    <source>
        <dbReference type="RuleBase" id="RU363041"/>
    </source>
</evidence>
<accession>A0ABT5TXJ3</accession>
<keyword evidence="7 8" id="KW-0472">Membrane</keyword>
<keyword evidence="3" id="KW-0813">Transport</keyword>
<comment type="caution">
    <text evidence="9">The sequence shown here is derived from an EMBL/GenBank/DDBJ whole genome shotgun (WGS) entry which is preliminary data.</text>
</comment>
<reference evidence="9" key="1">
    <citation type="submission" date="2023-02" db="EMBL/GenBank/DDBJ databases">
        <title>Georgenia sp.10Sc9-8, isolated from a soil sample collected from the Taklamakan desert.</title>
        <authorList>
            <person name="Liu S."/>
        </authorList>
    </citation>
    <scope>NUCLEOTIDE SEQUENCE</scope>
    <source>
        <strain evidence="9">10Sc9-8</strain>
    </source>
</reference>
<dbReference type="InterPro" id="IPR002781">
    <property type="entry name" value="TM_pro_TauE-like"/>
</dbReference>
<evidence type="ECO:0000256" key="2">
    <source>
        <dbReference type="ARBA" id="ARBA00009142"/>
    </source>
</evidence>
<feature type="transmembrane region" description="Helical" evidence="8">
    <location>
        <begin position="35"/>
        <end position="60"/>
    </location>
</feature>
<evidence type="ECO:0000256" key="1">
    <source>
        <dbReference type="ARBA" id="ARBA00004651"/>
    </source>
</evidence>